<dbReference type="InterPro" id="IPR001789">
    <property type="entry name" value="Sig_transdc_resp-reg_receiver"/>
</dbReference>
<dbReference type="AlphaFoldDB" id="A0A2A2KHN5"/>
<sequence length="250" mass="25458">MGLAVSLRSRQGHGTTLTLQGLPKVPAQVPRAVADQAVQAGMLTGLRTESSPFGLASDCDVIVADYDLGPQATGIDCIDQLRAQRGAEVPALIMTGHDIDRLQGALQARGIAVLAKPVRPAELRAALRDTHAGHGHQAAAGHLAVVLALAGAGGEVGGVGVAAQVADLAHGHAEGDLGALLEGVGAGAGGLAAGHGGQAGEQDEGLEREGLEDHRVASLALFSVPRPRRQEGGWRWDAGPTIALRRRCAM</sequence>
<dbReference type="SUPFAM" id="SSF52172">
    <property type="entry name" value="CheY-like"/>
    <property type="match status" value="1"/>
</dbReference>
<proteinExistence type="predicted"/>
<dbReference type="GO" id="GO:0000160">
    <property type="term" value="P:phosphorelay signal transduction system"/>
    <property type="evidence" value="ECO:0007669"/>
    <property type="project" value="InterPro"/>
</dbReference>
<dbReference type="Proteomes" id="UP000218231">
    <property type="component" value="Unassembled WGS sequence"/>
</dbReference>
<dbReference type="Pfam" id="PF00072">
    <property type="entry name" value="Response_reg"/>
    <property type="match status" value="1"/>
</dbReference>
<evidence type="ECO:0000259" key="2">
    <source>
        <dbReference type="PROSITE" id="PS50110"/>
    </source>
</evidence>
<feature type="modified residue" description="4-aspartylphosphate" evidence="1">
    <location>
        <position position="65"/>
    </location>
</feature>
<gene>
    <name evidence="3" type="ORF">WR25_25673</name>
</gene>
<evidence type="ECO:0000313" key="3">
    <source>
        <dbReference type="EMBL" id="PAV73556.1"/>
    </source>
</evidence>
<dbReference type="InterPro" id="IPR011006">
    <property type="entry name" value="CheY-like_superfamily"/>
</dbReference>
<dbReference type="Gene3D" id="3.40.50.2300">
    <property type="match status" value="1"/>
</dbReference>
<dbReference type="EMBL" id="LIAE01008571">
    <property type="protein sequence ID" value="PAV73556.1"/>
    <property type="molecule type" value="Genomic_DNA"/>
</dbReference>
<organism evidence="3 4">
    <name type="scientific">Diploscapter pachys</name>
    <dbReference type="NCBI Taxonomy" id="2018661"/>
    <lineage>
        <taxon>Eukaryota</taxon>
        <taxon>Metazoa</taxon>
        <taxon>Ecdysozoa</taxon>
        <taxon>Nematoda</taxon>
        <taxon>Chromadorea</taxon>
        <taxon>Rhabditida</taxon>
        <taxon>Rhabditina</taxon>
        <taxon>Rhabditomorpha</taxon>
        <taxon>Rhabditoidea</taxon>
        <taxon>Rhabditidae</taxon>
        <taxon>Diploscapter</taxon>
    </lineage>
</organism>
<protein>
    <recommendedName>
        <fullName evidence="2">Response regulatory domain-containing protein</fullName>
    </recommendedName>
</protein>
<dbReference type="PROSITE" id="PS50110">
    <property type="entry name" value="RESPONSE_REGULATORY"/>
    <property type="match status" value="1"/>
</dbReference>
<reference evidence="3 4" key="1">
    <citation type="journal article" date="2017" name="Curr. Biol.">
        <title>Genome architecture and evolution of a unichromosomal asexual nematode.</title>
        <authorList>
            <person name="Fradin H."/>
            <person name="Zegar C."/>
            <person name="Gutwein M."/>
            <person name="Lucas J."/>
            <person name="Kovtun M."/>
            <person name="Corcoran D."/>
            <person name="Baugh L.R."/>
            <person name="Kiontke K."/>
            <person name="Gunsalus K."/>
            <person name="Fitch D.H."/>
            <person name="Piano F."/>
        </authorList>
    </citation>
    <scope>NUCLEOTIDE SEQUENCE [LARGE SCALE GENOMIC DNA]</scope>
    <source>
        <strain evidence="3">PF1309</strain>
    </source>
</reference>
<feature type="domain" description="Response regulatory" evidence="2">
    <location>
        <begin position="1"/>
        <end position="131"/>
    </location>
</feature>
<keyword evidence="4" id="KW-1185">Reference proteome</keyword>
<comment type="caution">
    <text evidence="3">The sequence shown here is derived from an EMBL/GenBank/DDBJ whole genome shotgun (WGS) entry which is preliminary data.</text>
</comment>
<accession>A0A2A2KHN5</accession>
<keyword evidence="1" id="KW-0597">Phosphoprotein</keyword>
<evidence type="ECO:0000313" key="4">
    <source>
        <dbReference type="Proteomes" id="UP000218231"/>
    </source>
</evidence>
<name>A0A2A2KHN5_9BILA</name>
<evidence type="ECO:0000256" key="1">
    <source>
        <dbReference type="PROSITE-ProRule" id="PRU00169"/>
    </source>
</evidence>